<dbReference type="PANTHER" id="PTHR45947:SF3">
    <property type="entry name" value="SULFOQUINOVOSYL TRANSFERASE SQD2"/>
    <property type="match status" value="1"/>
</dbReference>
<dbReference type="InterPro" id="IPR050194">
    <property type="entry name" value="Glycosyltransferase_grp1"/>
</dbReference>
<keyword evidence="6" id="KW-1185">Reference proteome</keyword>
<keyword evidence="3 5" id="KW-0808">Transferase</keyword>
<feature type="domain" description="Glycosyltransferase subfamily 4-like N-terminal" evidence="4">
    <location>
        <begin position="20"/>
        <end position="189"/>
    </location>
</feature>
<dbReference type="CDD" id="cd03801">
    <property type="entry name" value="GT4_PimA-like"/>
    <property type="match status" value="1"/>
</dbReference>
<gene>
    <name evidence="5" type="ORF">Cpa01nite_05990</name>
</gene>
<dbReference type="Pfam" id="PF13439">
    <property type="entry name" value="Glyco_transf_4"/>
    <property type="match status" value="1"/>
</dbReference>
<evidence type="ECO:0000256" key="2">
    <source>
        <dbReference type="ARBA" id="ARBA00022676"/>
    </source>
</evidence>
<evidence type="ECO:0000259" key="4">
    <source>
        <dbReference type="Pfam" id="PF13439"/>
    </source>
</evidence>
<keyword evidence="2" id="KW-0328">Glycosyltransferase</keyword>
<name>A0A919P7U6_9CELL</name>
<dbReference type="AlphaFoldDB" id="A0A919P7U6"/>
<comment type="caution">
    <text evidence="5">The sequence shown here is derived from an EMBL/GenBank/DDBJ whole genome shotgun (WGS) entry which is preliminary data.</text>
</comment>
<dbReference type="InterPro" id="IPR028098">
    <property type="entry name" value="Glyco_trans_4-like_N"/>
</dbReference>
<evidence type="ECO:0000256" key="3">
    <source>
        <dbReference type="ARBA" id="ARBA00022679"/>
    </source>
</evidence>
<organism evidence="5 6">
    <name type="scientific">Cellulomonas pakistanensis</name>
    <dbReference type="NCBI Taxonomy" id="992287"/>
    <lineage>
        <taxon>Bacteria</taxon>
        <taxon>Bacillati</taxon>
        <taxon>Actinomycetota</taxon>
        <taxon>Actinomycetes</taxon>
        <taxon>Micrococcales</taxon>
        <taxon>Cellulomonadaceae</taxon>
        <taxon>Cellulomonas</taxon>
    </lineage>
</organism>
<dbReference type="SUPFAM" id="SSF53756">
    <property type="entry name" value="UDP-Glycosyltransferase/glycogen phosphorylase"/>
    <property type="match status" value="1"/>
</dbReference>
<accession>A0A919P7U6</accession>
<dbReference type="Proteomes" id="UP000642125">
    <property type="component" value="Unassembled WGS sequence"/>
</dbReference>
<dbReference type="EMBL" id="BONO01000003">
    <property type="protein sequence ID" value="GIG35218.1"/>
    <property type="molecule type" value="Genomic_DNA"/>
</dbReference>
<evidence type="ECO:0000256" key="1">
    <source>
        <dbReference type="ARBA" id="ARBA00021292"/>
    </source>
</evidence>
<proteinExistence type="predicted"/>
<protein>
    <recommendedName>
        <fullName evidence="1">D-inositol 3-phosphate glycosyltransferase</fullName>
    </recommendedName>
</protein>
<dbReference type="Gene3D" id="3.40.50.2000">
    <property type="entry name" value="Glycogen Phosphorylase B"/>
    <property type="match status" value="2"/>
</dbReference>
<evidence type="ECO:0000313" key="5">
    <source>
        <dbReference type="EMBL" id="GIG35218.1"/>
    </source>
</evidence>
<sequence length="384" mass="39965">MIRVAYVCTDPGIPVFGRKGASVHVQAVLRELVRRGAEVHLVCARTGGEPAPDLAGVRVHRLPEVGRAPAAERERAARAADRAVAEVLGALPPLDLVYERYALWGRTATAWAAGRGVPAVLEVNAPLVEEQAAHRELVDRAGAEAVARAALSAAPVVVCVSDAVADWARATSAYPERVVVLPNGVDTDRVVPSGLPARPADAAEFTVGFVGTLKEWHGVDVLLRAVDRLHARDASWRLLVVGDGPCGPALRAAAGPHVAFTGALAPAEVLPQLHRMDVAAAPYPDLPGLYFSPLKLYEYLAAGVPVVASAVGQVPGALGGGRLGALVPPGDAGALAAALADLRADAPGRARLAAEGRRAAEERHTWRAVVERTLAHARLAGVAR</sequence>
<dbReference type="Pfam" id="PF13692">
    <property type="entry name" value="Glyco_trans_1_4"/>
    <property type="match status" value="1"/>
</dbReference>
<dbReference type="GO" id="GO:1901137">
    <property type="term" value="P:carbohydrate derivative biosynthetic process"/>
    <property type="evidence" value="ECO:0007669"/>
    <property type="project" value="UniProtKB-ARBA"/>
</dbReference>
<dbReference type="GO" id="GO:0016757">
    <property type="term" value="F:glycosyltransferase activity"/>
    <property type="evidence" value="ECO:0007669"/>
    <property type="project" value="UniProtKB-KW"/>
</dbReference>
<reference evidence="5" key="1">
    <citation type="submission" date="2021-01" db="EMBL/GenBank/DDBJ databases">
        <title>Whole genome shotgun sequence of Cellulomonas pakistanensis NBRC 110800.</title>
        <authorList>
            <person name="Komaki H."/>
            <person name="Tamura T."/>
        </authorList>
    </citation>
    <scope>NUCLEOTIDE SEQUENCE</scope>
    <source>
        <strain evidence="5">NBRC 110800</strain>
    </source>
</reference>
<evidence type="ECO:0000313" key="6">
    <source>
        <dbReference type="Proteomes" id="UP000642125"/>
    </source>
</evidence>
<dbReference type="PANTHER" id="PTHR45947">
    <property type="entry name" value="SULFOQUINOVOSYL TRANSFERASE SQD2"/>
    <property type="match status" value="1"/>
</dbReference>
<dbReference type="RefSeq" id="WP_239068480.1">
    <property type="nucleotide sequence ID" value="NZ_BONO01000003.1"/>
</dbReference>